<gene>
    <name evidence="1" type="ORF">PoB_001858500</name>
</gene>
<evidence type="ECO:0000313" key="2">
    <source>
        <dbReference type="Proteomes" id="UP000735302"/>
    </source>
</evidence>
<reference evidence="1 2" key="1">
    <citation type="journal article" date="2021" name="Elife">
        <title>Chloroplast acquisition without the gene transfer in kleptoplastic sea slugs, Plakobranchus ocellatus.</title>
        <authorList>
            <person name="Maeda T."/>
            <person name="Takahashi S."/>
            <person name="Yoshida T."/>
            <person name="Shimamura S."/>
            <person name="Takaki Y."/>
            <person name="Nagai Y."/>
            <person name="Toyoda A."/>
            <person name="Suzuki Y."/>
            <person name="Arimoto A."/>
            <person name="Ishii H."/>
            <person name="Satoh N."/>
            <person name="Nishiyama T."/>
            <person name="Hasebe M."/>
            <person name="Maruyama T."/>
            <person name="Minagawa J."/>
            <person name="Obokata J."/>
            <person name="Shigenobu S."/>
        </authorList>
    </citation>
    <scope>NUCLEOTIDE SEQUENCE [LARGE SCALE GENOMIC DNA]</scope>
</reference>
<name>A0AAV3ZBZ3_9GAST</name>
<proteinExistence type="predicted"/>
<sequence length="88" mass="10513">MTQAMRSLVVDNFTCRENTHAAYSMETKRRAEKTVQTFHVRYLYCFYTYHGYRPLRCIRRMGKAWKIYALPNICVGVETQKPVIRNET</sequence>
<keyword evidence="2" id="KW-1185">Reference proteome</keyword>
<protein>
    <submittedName>
        <fullName evidence="1">Uncharacterized protein</fullName>
    </submittedName>
</protein>
<dbReference type="Proteomes" id="UP000735302">
    <property type="component" value="Unassembled WGS sequence"/>
</dbReference>
<dbReference type="AlphaFoldDB" id="A0AAV3ZBZ3"/>
<comment type="caution">
    <text evidence="1">The sequence shown here is derived from an EMBL/GenBank/DDBJ whole genome shotgun (WGS) entry which is preliminary data.</text>
</comment>
<accession>A0AAV3ZBZ3</accession>
<organism evidence="1 2">
    <name type="scientific">Plakobranchus ocellatus</name>
    <dbReference type="NCBI Taxonomy" id="259542"/>
    <lineage>
        <taxon>Eukaryota</taxon>
        <taxon>Metazoa</taxon>
        <taxon>Spiralia</taxon>
        <taxon>Lophotrochozoa</taxon>
        <taxon>Mollusca</taxon>
        <taxon>Gastropoda</taxon>
        <taxon>Heterobranchia</taxon>
        <taxon>Euthyneura</taxon>
        <taxon>Panpulmonata</taxon>
        <taxon>Sacoglossa</taxon>
        <taxon>Placobranchoidea</taxon>
        <taxon>Plakobranchidae</taxon>
        <taxon>Plakobranchus</taxon>
    </lineage>
</organism>
<dbReference type="EMBL" id="BLXT01002217">
    <property type="protein sequence ID" value="GFN92079.1"/>
    <property type="molecule type" value="Genomic_DNA"/>
</dbReference>
<evidence type="ECO:0000313" key="1">
    <source>
        <dbReference type="EMBL" id="GFN92079.1"/>
    </source>
</evidence>